<feature type="transmembrane region" description="Helical" evidence="1">
    <location>
        <begin position="882"/>
        <end position="902"/>
    </location>
</feature>
<dbReference type="SUPFAM" id="SSF82866">
    <property type="entry name" value="Multidrug efflux transporter AcrB transmembrane domain"/>
    <property type="match status" value="2"/>
</dbReference>
<name>A0A395VZG1_BACOV</name>
<keyword evidence="1" id="KW-0812">Transmembrane</keyword>
<keyword evidence="1" id="KW-0472">Membrane</keyword>
<evidence type="ECO:0000256" key="1">
    <source>
        <dbReference type="SAM" id="Phobius"/>
    </source>
</evidence>
<feature type="transmembrane region" description="Helical" evidence="1">
    <location>
        <begin position="856"/>
        <end position="875"/>
    </location>
</feature>
<dbReference type="InterPro" id="IPR027463">
    <property type="entry name" value="AcrB_DN_DC_subdom"/>
</dbReference>
<dbReference type="EMBL" id="QRVZ01000004">
    <property type="protein sequence ID" value="RGS85467.1"/>
    <property type="molecule type" value="Genomic_DNA"/>
</dbReference>
<dbReference type="SUPFAM" id="SSF82693">
    <property type="entry name" value="Multidrug efflux transporter AcrB pore domain, PN1, PN2, PC1 and PC2 subdomains"/>
    <property type="match status" value="3"/>
</dbReference>
<dbReference type="RefSeq" id="WP_118418437.1">
    <property type="nucleotide sequence ID" value="NZ_CAKJYX010000005.1"/>
</dbReference>
<dbReference type="Gene3D" id="3.30.2090.10">
    <property type="entry name" value="Multidrug efflux transporter AcrB TolC docking domain, DN and DC subdomains"/>
    <property type="match status" value="2"/>
</dbReference>
<evidence type="ECO:0000313" key="4">
    <source>
        <dbReference type="Proteomes" id="UP000266492"/>
    </source>
</evidence>
<dbReference type="AlphaFoldDB" id="A0A395VZG1"/>
<evidence type="ECO:0000313" key="2">
    <source>
        <dbReference type="EMBL" id="KAA3807650.1"/>
    </source>
</evidence>
<evidence type="ECO:0000313" key="5">
    <source>
        <dbReference type="Proteomes" id="UP000460135"/>
    </source>
</evidence>
<dbReference type="EMBL" id="VWLX01000003">
    <property type="protein sequence ID" value="KAA3807650.1"/>
    <property type="molecule type" value="Genomic_DNA"/>
</dbReference>
<gene>
    <name evidence="3" type="ORF">DWX70_06525</name>
    <name evidence="2" type="ORF">F3F51_05055</name>
</gene>
<dbReference type="Pfam" id="PF00873">
    <property type="entry name" value="ACR_tran"/>
    <property type="match status" value="1"/>
</dbReference>
<dbReference type="GO" id="GO:0042910">
    <property type="term" value="F:xenobiotic transmembrane transporter activity"/>
    <property type="evidence" value="ECO:0007669"/>
    <property type="project" value="TreeGrafter"/>
</dbReference>
<dbReference type="GO" id="GO:0005886">
    <property type="term" value="C:plasma membrane"/>
    <property type="evidence" value="ECO:0007669"/>
    <property type="project" value="TreeGrafter"/>
</dbReference>
<feature type="transmembrane region" description="Helical" evidence="1">
    <location>
        <begin position="533"/>
        <end position="553"/>
    </location>
</feature>
<accession>A0A395VZG1</accession>
<dbReference type="Gene3D" id="3.30.70.1430">
    <property type="entry name" value="Multidrug efflux transporter AcrB pore domain"/>
    <property type="match status" value="2"/>
</dbReference>
<dbReference type="PANTHER" id="PTHR32063:SF0">
    <property type="entry name" value="SWARMING MOTILITY PROTEIN SWRC"/>
    <property type="match status" value="1"/>
</dbReference>
<dbReference type="Gene3D" id="3.30.70.1440">
    <property type="entry name" value="Multidrug efflux transporter AcrB pore domain"/>
    <property type="match status" value="1"/>
</dbReference>
<dbReference type="PRINTS" id="PR00702">
    <property type="entry name" value="ACRIFLAVINRP"/>
</dbReference>
<feature type="transmembrane region" description="Helical" evidence="1">
    <location>
        <begin position="12"/>
        <end position="32"/>
    </location>
</feature>
<feature type="transmembrane region" description="Helical" evidence="1">
    <location>
        <begin position="393"/>
        <end position="415"/>
    </location>
</feature>
<feature type="transmembrane region" description="Helical" evidence="1">
    <location>
        <begin position="338"/>
        <end position="356"/>
    </location>
</feature>
<dbReference type="SUPFAM" id="SSF82714">
    <property type="entry name" value="Multidrug efflux transporter AcrB TolC docking domain, DN and DC subdomains"/>
    <property type="match status" value="2"/>
</dbReference>
<dbReference type="Proteomes" id="UP000460135">
    <property type="component" value="Unassembled WGS sequence"/>
</dbReference>
<proteinExistence type="predicted"/>
<feature type="transmembrane region" description="Helical" evidence="1">
    <location>
        <begin position="435"/>
        <end position="455"/>
    </location>
</feature>
<reference evidence="2 5" key="2">
    <citation type="journal article" date="2019" name="Nat. Med.">
        <title>A library of human gut bacterial isolates paired with longitudinal multiomics data enables mechanistic microbiome research.</title>
        <authorList>
            <person name="Poyet M."/>
            <person name="Groussin M."/>
            <person name="Gibbons S.M."/>
            <person name="Avila-Pacheco J."/>
            <person name="Jiang X."/>
            <person name="Kearney S.M."/>
            <person name="Perrotta A.R."/>
            <person name="Berdy B."/>
            <person name="Zhao S."/>
            <person name="Lieberman T.D."/>
            <person name="Swanson P.K."/>
            <person name="Smith M."/>
            <person name="Roesemann S."/>
            <person name="Alexander J.E."/>
            <person name="Rich S.A."/>
            <person name="Livny J."/>
            <person name="Vlamakis H."/>
            <person name="Clish C."/>
            <person name="Bullock K."/>
            <person name="Deik A."/>
            <person name="Scott J."/>
            <person name="Pierce K.A."/>
            <person name="Xavier R.J."/>
            <person name="Alm E.J."/>
        </authorList>
    </citation>
    <scope>NUCLEOTIDE SEQUENCE [LARGE SCALE GENOMIC DNA]</scope>
    <source>
        <strain evidence="2 5">BIOML-A183</strain>
    </source>
</reference>
<dbReference type="Gene3D" id="3.30.70.1320">
    <property type="entry name" value="Multidrug efflux transporter AcrB pore domain like"/>
    <property type="match status" value="1"/>
</dbReference>
<feature type="transmembrane region" description="Helical" evidence="1">
    <location>
        <begin position="989"/>
        <end position="1013"/>
    </location>
</feature>
<feature type="transmembrane region" description="Helical" evidence="1">
    <location>
        <begin position="467"/>
        <end position="494"/>
    </location>
</feature>
<organism evidence="3 4">
    <name type="scientific">Bacteroides ovatus</name>
    <dbReference type="NCBI Taxonomy" id="28116"/>
    <lineage>
        <taxon>Bacteria</taxon>
        <taxon>Pseudomonadati</taxon>
        <taxon>Bacteroidota</taxon>
        <taxon>Bacteroidia</taxon>
        <taxon>Bacteroidales</taxon>
        <taxon>Bacteroidaceae</taxon>
        <taxon>Bacteroides</taxon>
    </lineage>
</organism>
<protein>
    <submittedName>
        <fullName evidence="3">AcrB/AcrD/AcrF family protein</fullName>
    </submittedName>
    <submittedName>
        <fullName evidence="2">Efflux RND transporter permease subunit</fullName>
    </submittedName>
</protein>
<dbReference type="PANTHER" id="PTHR32063">
    <property type="match status" value="1"/>
</dbReference>
<evidence type="ECO:0000313" key="3">
    <source>
        <dbReference type="EMBL" id="RGS85467.1"/>
    </source>
</evidence>
<dbReference type="InterPro" id="IPR001036">
    <property type="entry name" value="Acrflvin-R"/>
</dbReference>
<feature type="transmembrane region" description="Helical" evidence="1">
    <location>
        <begin position="952"/>
        <end position="969"/>
    </location>
</feature>
<reference evidence="3 4" key="1">
    <citation type="submission" date="2018-08" db="EMBL/GenBank/DDBJ databases">
        <title>A genome reference for cultivated species of the human gut microbiota.</title>
        <authorList>
            <person name="Zou Y."/>
            <person name="Xue W."/>
            <person name="Luo G."/>
        </authorList>
    </citation>
    <scope>NUCLEOTIDE SEQUENCE [LARGE SCALE GENOMIC DNA]</scope>
    <source>
        <strain evidence="3 4">AF20-9LB</strain>
    </source>
</reference>
<dbReference type="Proteomes" id="UP000266492">
    <property type="component" value="Unassembled WGS sequence"/>
</dbReference>
<dbReference type="Gene3D" id="1.20.1640.10">
    <property type="entry name" value="Multidrug efflux transporter AcrB transmembrane domain"/>
    <property type="match status" value="2"/>
</dbReference>
<sequence length="1018" mass="111825">MKLTKFAIERPVTTTMLFIALAFFGIMAYMNVGVNMMPKVNSPSIMVTTVLPGATPEELEKNVTEKIEKEVSGLSNLKRVISYSMENVSTVQAEFRSSKNENEAMNEVKEKVELAMAEMPQSIERPLIQKTNIADAPVLSIVMSGNRSGKELYDLADNKLRNLFTRINGVTKVNIIGGEKREIKILADMRRAAELGLDLTQAGEAIRAANTKLPGGTYDYDGMNFSIETGQEVSSPQAINQLMIPHQGYPLSVREFAVVSDSIKRPTNKSTFHDLKNDKYYSSVVTLNILKEPNANEVKLARAIKEKLPEFEKELPEGVTLSIPFDNSAYTESAVDDALVNVILGIILTGAILYLFIGDHRTVIIVSISIPISLIASFIVLKQLNATLNMMTLMSFAVSIGALISNSIVVIENIVRLKKGGIPIKQAAIEGTSEVTMAVIASTGTNLVVFLPMAMMSSMIGVYFVEYALTISVATVFSLLVSFTLTPMLASVLLKKDLKATKFNQFLDRFFDRLSERYGRSLEKLLAKNRRGVILFVSMMGVFIASFGLLNFIDFNFMPKEDMNRVFVEVDLPAGSSLETSGEYAKKLEKLIMQHPEVTAIQTVIGEKGIMPKGPNLLKIITHLSPAAERERSNVQLAEILKTQLDSIPAVKALVSANGIEGGLPISFLLQSENVEDLKATSAKVEAALLDMEGVSGYEANSRNGNRLVRVIPRQEIVSKLNLSVFDVATAINSAITGIKVGVYKENGKEYDIRISYNEQDISDIARIKNIPVLVDGEHYTVERLADISYDISQAQIYHVNKLPTVEFGIMPKDNVSDMEMQGKVTQLMDNLQAPKSVTVKWAGMADDMDESLQELSFTLILSIILLYMLMASLLENFWHPFLLLTTLPMAMIGVLALVFLSGSSMNMLSLIAVITLLGLAVNDSILIYDYNRQLLDRGESLHQATIQSAKTKLKTVIMTSVAIAIGTLPNALEFGGGAGAAFRTPMALVTIGGIVTSTILTLYVVPSLFYMVKKRKQ</sequence>
<feature type="transmembrane region" description="Helical" evidence="1">
    <location>
        <begin position="363"/>
        <end position="381"/>
    </location>
</feature>
<feature type="transmembrane region" description="Helical" evidence="1">
    <location>
        <begin position="908"/>
        <end position="931"/>
    </location>
</feature>
<keyword evidence="1" id="KW-1133">Transmembrane helix</keyword>
<comment type="caution">
    <text evidence="3">The sequence shown here is derived from an EMBL/GenBank/DDBJ whole genome shotgun (WGS) entry which is preliminary data.</text>
</comment>